<dbReference type="SMART" id="SM00184">
    <property type="entry name" value="RING"/>
    <property type="match status" value="1"/>
</dbReference>
<accession>A0A427XGE2</accession>
<dbReference type="SUPFAM" id="SSF57850">
    <property type="entry name" value="RING/U-box"/>
    <property type="match status" value="1"/>
</dbReference>
<dbReference type="InterPro" id="IPR001841">
    <property type="entry name" value="Znf_RING"/>
</dbReference>
<dbReference type="PROSITE" id="PS50089">
    <property type="entry name" value="ZF_RING_2"/>
    <property type="match status" value="1"/>
</dbReference>
<reference evidence="8 9" key="1">
    <citation type="submission" date="2018-11" db="EMBL/GenBank/DDBJ databases">
        <title>Genome sequence of Apiotrichum porosum DSM 27194.</title>
        <authorList>
            <person name="Aliyu H."/>
            <person name="Gorte O."/>
            <person name="Ochsenreither K."/>
        </authorList>
    </citation>
    <scope>NUCLEOTIDE SEQUENCE [LARGE SCALE GENOMIC DNA]</scope>
    <source>
        <strain evidence="8 9">DSM 27194</strain>
    </source>
</reference>
<comment type="caution">
    <text evidence="8">The sequence shown here is derived from an EMBL/GenBank/DDBJ whole genome shotgun (WGS) entry which is preliminary data.</text>
</comment>
<keyword evidence="2 4" id="KW-0863">Zinc-finger</keyword>
<dbReference type="GO" id="GO:0061630">
    <property type="term" value="F:ubiquitin protein ligase activity"/>
    <property type="evidence" value="ECO:0007669"/>
    <property type="project" value="TreeGrafter"/>
</dbReference>
<dbReference type="AlphaFoldDB" id="A0A427XGE2"/>
<feature type="region of interest" description="Disordered" evidence="6">
    <location>
        <begin position="541"/>
        <end position="667"/>
    </location>
</feature>
<protein>
    <recommendedName>
        <fullName evidence="7">RING-type domain-containing protein</fullName>
    </recommendedName>
</protein>
<dbReference type="Gene3D" id="3.30.40.10">
    <property type="entry name" value="Zinc/RING finger domain, C3HC4 (zinc finger)"/>
    <property type="match status" value="1"/>
</dbReference>
<dbReference type="InterPro" id="IPR052639">
    <property type="entry name" value="TRAIP_ubiq-protein_ligase"/>
</dbReference>
<evidence type="ECO:0000313" key="8">
    <source>
        <dbReference type="EMBL" id="RSH77823.1"/>
    </source>
</evidence>
<dbReference type="PANTHER" id="PTHR46569:SF1">
    <property type="entry name" value="E3 UBIQUITIN-PROTEIN LIGASE RFWD3-RELATED"/>
    <property type="match status" value="1"/>
</dbReference>
<dbReference type="InterPro" id="IPR013083">
    <property type="entry name" value="Znf_RING/FYVE/PHD"/>
</dbReference>
<dbReference type="OrthoDB" id="3219336at2759"/>
<evidence type="ECO:0000256" key="3">
    <source>
        <dbReference type="ARBA" id="ARBA00022833"/>
    </source>
</evidence>
<evidence type="ECO:0000256" key="4">
    <source>
        <dbReference type="PROSITE-ProRule" id="PRU00175"/>
    </source>
</evidence>
<dbReference type="EMBL" id="RSCE01000014">
    <property type="protein sequence ID" value="RSH77823.1"/>
    <property type="molecule type" value="Genomic_DNA"/>
</dbReference>
<feature type="region of interest" description="Disordered" evidence="6">
    <location>
        <begin position="358"/>
        <end position="400"/>
    </location>
</feature>
<dbReference type="STRING" id="105984.A0A427XGE2"/>
<feature type="compositionally biased region" description="Basic and acidic residues" evidence="6">
    <location>
        <begin position="457"/>
        <end position="522"/>
    </location>
</feature>
<dbReference type="Pfam" id="PF13445">
    <property type="entry name" value="zf-RING_UBOX"/>
    <property type="match status" value="1"/>
</dbReference>
<dbReference type="GO" id="GO:0031297">
    <property type="term" value="P:replication fork processing"/>
    <property type="evidence" value="ECO:0007669"/>
    <property type="project" value="TreeGrafter"/>
</dbReference>
<dbReference type="InterPro" id="IPR027370">
    <property type="entry name" value="Znf-RING_euk"/>
</dbReference>
<gene>
    <name evidence="8" type="ORF">EHS24_002883</name>
</gene>
<feature type="domain" description="RING-type" evidence="7">
    <location>
        <begin position="11"/>
        <end position="81"/>
    </location>
</feature>
<evidence type="ECO:0000256" key="6">
    <source>
        <dbReference type="SAM" id="MobiDB-lite"/>
    </source>
</evidence>
<evidence type="ECO:0000256" key="1">
    <source>
        <dbReference type="ARBA" id="ARBA00022723"/>
    </source>
</evidence>
<feature type="region of interest" description="Disordered" evidence="6">
    <location>
        <begin position="109"/>
        <end position="133"/>
    </location>
</feature>
<keyword evidence="5" id="KW-0175">Coiled coil</keyword>
<feature type="compositionally biased region" description="Pro residues" evidence="6">
    <location>
        <begin position="361"/>
        <end position="370"/>
    </location>
</feature>
<dbReference type="SMART" id="SM01197">
    <property type="entry name" value="FANCL_C"/>
    <property type="match status" value="1"/>
</dbReference>
<dbReference type="CDD" id="cd16448">
    <property type="entry name" value="RING-H2"/>
    <property type="match status" value="1"/>
</dbReference>
<dbReference type="GeneID" id="39587426"/>
<feature type="coiled-coil region" evidence="5">
    <location>
        <begin position="219"/>
        <end position="357"/>
    </location>
</feature>
<keyword evidence="3" id="KW-0862">Zinc</keyword>
<organism evidence="8 9">
    <name type="scientific">Apiotrichum porosum</name>
    <dbReference type="NCBI Taxonomy" id="105984"/>
    <lineage>
        <taxon>Eukaryota</taxon>
        <taxon>Fungi</taxon>
        <taxon>Dikarya</taxon>
        <taxon>Basidiomycota</taxon>
        <taxon>Agaricomycotina</taxon>
        <taxon>Tremellomycetes</taxon>
        <taxon>Trichosporonales</taxon>
        <taxon>Trichosporonaceae</taxon>
        <taxon>Apiotrichum</taxon>
    </lineage>
</organism>
<evidence type="ECO:0000256" key="2">
    <source>
        <dbReference type="ARBA" id="ARBA00022771"/>
    </source>
</evidence>
<name>A0A427XGE2_9TREE</name>
<keyword evidence="9" id="KW-1185">Reference proteome</keyword>
<feature type="region of interest" description="Disordered" evidence="6">
    <location>
        <begin position="435"/>
        <end position="522"/>
    </location>
</feature>
<evidence type="ECO:0000259" key="7">
    <source>
        <dbReference type="PROSITE" id="PS50089"/>
    </source>
</evidence>
<evidence type="ECO:0000313" key="9">
    <source>
        <dbReference type="Proteomes" id="UP000279236"/>
    </source>
</evidence>
<dbReference type="PANTHER" id="PTHR46569">
    <property type="entry name" value="E3 UBIQUITIN-PROTEIN LIGASE TRAIP"/>
    <property type="match status" value="1"/>
</dbReference>
<sequence length="667" mass="73412">MPSLRLEDASCAICMDTLFNLKNDLDEVMPIATPDCGHVFHEKCLLDWFKIQSDQYVAQALEQGMWSPIAGDAPAECPQCRTECFADEETGKPMLHRLFINFGSDDGGMLASSQHPPSSPAPGPSTQRWGRSSDAAAMGLARRARNLANEVDGFTAESDEANVRGTLRRAETLAADGQAMSSKAGQALKKYVGGLSVALNKFTDHLESHPLIPVLQARVALLEEANAGQTRELRNLEDVALPRAVKKAVQADRLKSEKHIKRANDERDLIQRELEKEQVARVTFKRAMKEREDELEKRISDAKRALDKELEERVALTATLTERTKMLKVYQVKADSRKELKAQIEALKAENEQLKASAIASPPPHPPHLSPEPARSARPSAGTARLLSFEGSDNDDGNESMDITELIASAQKRRRAAAAEESLYIEPPSFLFDSSFDDAGPSKPVGRSTTSRTFTFDVDKGRVSERKAEKRKDKERDKEWSRDKGKAKEKAQVNDTLRDTRSAREIGKSKYFLDDDTPDHAHDILVAPSSPVHDDVLVAQSSPVRLPRRSLPVSPMAFDNDESPPKRHRPNPFATSGPTVVARRPQSVAVGPSKPVPNVHEILDLTGSSPPASPLPVRKTFKQPLRPSGTGLNKNRTPTIGDYMSIAEGNGKPKKNLAIGAKVKRRA</sequence>
<dbReference type="RefSeq" id="XP_028472970.1">
    <property type="nucleotide sequence ID" value="XM_028618603.1"/>
</dbReference>
<dbReference type="GO" id="GO:0005634">
    <property type="term" value="C:nucleus"/>
    <property type="evidence" value="ECO:0007669"/>
    <property type="project" value="TreeGrafter"/>
</dbReference>
<dbReference type="GO" id="GO:0008270">
    <property type="term" value="F:zinc ion binding"/>
    <property type="evidence" value="ECO:0007669"/>
    <property type="project" value="UniProtKB-KW"/>
</dbReference>
<dbReference type="GO" id="GO:0090734">
    <property type="term" value="C:site of DNA damage"/>
    <property type="evidence" value="ECO:0007669"/>
    <property type="project" value="TreeGrafter"/>
</dbReference>
<keyword evidence="1" id="KW-0479">Metal-binding</keyword>
<dbReference type="GO" id="GO:0016567">
    <property type="term" value="P:protein ubiquitination"/>
    <property type="evidence" value="ECO:0007669"/>
    <property type="project" value="TreeGrafter"/>
</dbReference>
<proteinExistence type="predicted"/>
<evidence type="ECO:0000256" key="5">
    <source>
        <dbReference type="SAM" id="Coils"/>
    </source>
</evidence>
<dbReference type="Proteomes" id="UP000279236">
    <property type="component" value="Unassembled WGS sequence"/>
</dbReference>